<dbReference type="Proteomes" id="UP000033423">
    <property type="component" value="Unassembled WGS sequence"/>
</dbReference>
<proteinExistence type="predicted"/>
<dbReference type="AlphaFoldDB" id="A0A0F3GZZ9"/>
<protein>
    <submittedName>
        <fullName evidence="1">Transposase</fullName>
    </submittedName>
</protein>
<name>A0A0F3GZZ9_9BACT</name>
<gene>
    <name evidence="1" type="ORF">MBAV_000254</name>
</gene>
<dbReference type="EMBL" id="LACI01000118">
    <property type="protein sequence ID" value="KJU87549.1"/>
    <property type="molecule type" value="Genomic_DNA"/>
</dbReference>
<sequence length="59" mass="6357">MTDDNGIPVAVRVFKGNTSDTSTVCQQVRKLSNHFGVKTVTLVGDRGMIKNVGYAIMSV</sequence>
<evidence type="ECO:0000313" key="1">
    <source>
        <dbReference type="EMBL" id="KJU87549.1"/>
    </source>
</evidence>
<organism evidence="1 2">
    <name type="scientific">Candidatus Magnetobacterium bavaricum</name>
    <dbReference type="NCBI Taxonomy" id="29290"/>
    <lineage>
        <taxon>Bacteria</taxon>
        <taxon>Pseudomonadati</taxon>
        <taxon>Nitrospirota</taxon>
        <taxon>Thermodesulfovibrionia</taxon>
        <taxon>Thermodesulfovibrionales</taxon>
        <taxon>Candidatus Magnetobacteriaceae</taxon>
        <taxon>Candidatus Magnetobacterium</taxon>
    </lineage>
</organism>
<comment type="caution">
    <text evidence="1">The sequence shown here is derived from an EMBL/GenBank/DDBJ whole genome shotgun (WGS) entry which is preliminary data.</text>
</comment>
<reference evidence="1 2" key="1">
    <citation type="submission" date="2015-02" db="EMBL/GenBank/DDBJ databases">
        <title>Single-cell genomics of uncultivated deep-branching MTB reveals a conserved set of magnetosome genes.</title>
        <authorList>
            <person name="Kolinko S."/>
            <person name="Richter M."/>
            <person name="Glockner F.O."/>
            <person name="Brachmann A."/>
            <person name="Schuler D."/>
        </authorList>
    </citation>
    <scope>NUCLEOTIDE SEQUENCE [LARGE SCALE GENOMIC DNA]</scope>
    <source>
        <strain evidence="1">TM-1</strain>
    </source>
</reference>
<keyword evidence="2" id="KW-1185">Reference proteome</keyword>
<accession>A0A0F3GZZ9</accession>
<evidence type="ECO:0000313" key="2">
    <source>
        <dbReference type="Proteomes" id="UP000033423"/>
    </source>
</evidence>